<keyword evidence="10" id="KW-0969">Cilium</keyword>
<dbReference type="PIRSF" id="PIRSF004669">
    <property type="entry name" value="FliQ"/>
    <property type="match status" value="1"/>
</dbReference>
<keyword evidence="10" id="KW-0282">Flagellum</keyword>
<accession>G5IMB7</accession>
<dbReference type="GO" id="GO:0009306">
    <property type="term" value="P:protein secretion"/>
    <property type="evidence" value="ECO:0007669"/>
    <property type="project" value="InterPro"/>
</dbReference>
<evidence type="ECO:0000313" key="11">
    <source>
        <dbReference type="Proteomes" id="UP000005384"/>
    </source>
</evidence>
<evidence type="ECO:0000256" key="7">
    <source>
        <dbReference type="ARBA" id="ARBA00023136"/>
    </source>
</evidence>
<evidence type="ECO:0000256" key="1">
    <source>
        <dbReference type="ARBA" id="ARBA00004651"/>
    </source>
</evidence>
<evidence type="ECO:0000256" key="5">
    <source>
        <dbReference type="ARBA" id="ARBA00022692"/>
    </source>
</evidence>
<keyword evidence="8 9" id="KW-0975">Bacterial flagellum</keyword>
<dbReference type="InterPro" id="IPR002191">
    <property type="entry name" value="Bac_export_3"/>
</dbReference>
<dbReference type="PANTHER" id="PTHR34040:SF2">
    <property type="entry name" value="FLAGELLAR BIOSYNTHETIC PROTEIN FLIQ"/>
    <property type="match status" value="1"/>
</dbReference>
<evidence type="ECO:0000256" key="9">
    <source>
        <dbReference type="RuleBase" id="RU364090"/>
    </source>
</evidence>
<evidence type="ECO:0000313" key="10">
    <source>
        <dbReference type="EMBL" id="EHI57536.1"/>
    </source>
</evidence>
<dbReference type="RefSeq" id="WP_006782633.1">
    <property type="nucleotide sequence ID" value="NZ_CP040506.1"/>
</dbReference>
<evidence type="ECO:0000256" key="6">
    <source>
        <dbReference type="ARBA" id="ARBA00022989"/>
    </source>
</evidence>
<comment type="subcellular location">
    <subcellularLocation>
        <location evidence="1 9">Cell membrane</location>
        <topology evidence="1">Multi-pass membrane protein</topology>
    </subcellularLocation>
    <subcellularLocation>
        <location evidence="9">Bacterial flagellum basal body</location>
    </subcellularLocation>
</comment>
<dbReference type="GO" id="GO:0044780">
    <property type="term" value="P:bacterial-type flagellum assembly"/>
    <property type="evidence" value="ECO:0007669"/>
    <property type="project" value="InterPro"/>
</dbReference>
<dbReference type="PANTHER" id="PTHR34040">
    <property type="entry name" value="FLAGELLAR BIOSYNTHETIC PROTEIN FLIQ"/>
    <property type="match status" value="1"/>
</dbReference>
<evidence type="ECO:0000256" key="2">
    <source>
        <dbReference type="ARBA" id="ARBA00006156"/>
    </source>
</evidence>
<evidence type="ECO:0000256" key="4">
    <source>
        <dbReference type="ARBA" id="ARBA00022475"/>
    </source>
</evidence>
<keyword evidence="5 9" id="KW-0812">Transmembrane</keyword>
<dbReference type="HOGENOM" id="CLU_164516_2_0_9"/>
<keyword evidence="11" id="KW-1185">Reference proteome</keyword>
<comment type="function">
    <text evidence="9">Role in flagellar biosynthesis.</text>
</comment>
<dbReference type="GO" id="GO:0009425">
    <property type="term" value="C:bacterial-type flagellum basal body"/>
    <property type="evidence" value="ECO:0007669"/>
    <property type="project" value="UniProtKB-SubCell"/>
</dbReference>
<keyword evidence="7 9" id="KW-0472">Membrane</keyword>
<dbReference type="InterPro" id="IPR006305">
    <property type="entry name" value="FliQ"/>
</dbReference>
<dbReference type="PATRIC" id="fig|742737.3.peg.4633"/>
<reference evidence="10 11" key="1">
    <citation type="submission" date="2011-08" db="EMBL/GenBank/DDBJ databases">
        <title>The Genome Sequence of Clostridium hathewayi WAL-18680.</title>
        <authorList>
            <consortium name="The Broad Institute Genome Sequencing Platform"/>
            <person name="Earl A."/>
            <person name="Ward D."/>
            <person name="Feldgarden M."/>
            <person name="Gevers D."/>
            <person name="Finegold S.M."/>
            <person name="Summanen P.H."/>
            <person name="Molitoris D.R."/>
            <person name="Song M."/>
            <person name="Daigneault M."/>
            <person name="Allen-Vercoe E."/>
            <person name="Young S.K."/>
            <person name="Zeng Q."/>
            <person name="Gargeya S."/>
            <person name="Fitzgerald M."/>
            <person name="Haas B."/>
            <person name="Abouelleil A."/>
            <person name="Alvarado L."/>
            <person name="Arachchi H.M."/>
            <person name="Berlin A."/>
            <person name="Brown A."/>
            <person name="Chapman S.B."/>
            <person name="Chen Z."/>
            <person name="Dunbar C."/>
            <person name="Freedman E."/>
            <person name="Gearin G."/>
            <person name="Gellesch M."/>
            <person name="Goldberg J."/>
            <person name="Griggs A."/>
            <person name="Gujja S."/>
            <person name="Heiman D."/>
            <person name="Howarth C."/>
            <person name="Larson L."/>
            <person name="Lui A."/>
            <person name="MacDonald P.J.P."/>
            <person name="Montmayeur A."/>
            <person name="Murphy C."/>
            <person name="Neiman D."/>
            <person name="Pearson M."/>
            <person name="Priest M."/>
            <person name="Roberts A."/>
            <person name="Saif S."/>
            <person name="Shea T."/>
            <person name="Shenoy N."/>
            <person name="Sisk P."/>
            <person name="Stolte C."/>
            <person name="Sykes S."/>
            <person name="Wortman J."/>
            <person name="Nusbaum C."/>
            <person name="Birren B."/>
        </authorList>
    </citation>
    <scope>NUCLEOTIDE SEQUENCE [LARGE SCALE GENOMIC DNA]</scope>
    <source>
        <strain evidence="10 11">WAL-18680</strain>
    </source>
</reference>
<comment type="caution">
    <text evidence="10">The sequence shown here is derived from an EMBL/GenBank/DDBJ whole genome shotgun (WGS) entry which is preliminary data.</text>
</comment>
<dbReference type="GO" id="GO:0005886">
    <property type="term" value="C:plasma membrane"/>
    <property type="evidence" value="ECO:0007669"/>
    <property type="project" value="UniProtKB-SubCell"/>
</dbReference>
<sequence length="87" mass="9650">MTADEVMGIMKEAMVVAFQLGGPLLIVSIVVGLVIAIFQAATQIHEQTLTFVPKLIVIALLLLILGTWMYRVMDEFVIRLFEIMASL</sequence>
<keyword evidence="4 9" id="KW-1003">Cell membrane</keyword>
<dbReference type="AlphaFoldDB" id="G5IMB7"/>
<feature type="transmembrane region" description="Helical" evidence="9">
    <location>
        <begin position="51"/>
        <end position="70"/>
    </location>
</feature>
<dbReference type="NCBIfam" id="TIGR01402">
    <property type="entry name" value="fliQ"/>
    <property type="match status" value="1"/>
</dbReference>
<dbReference type="PRINTS" id="PR00952">
    <property type="entry name" value="TYPE3IMQPROT"/>
</dbReference>
<evidence type="ECO:0000256" key="8">
    <source>
        <dbReference type="ARBA" id="ARBA00023143"/>
    </source>
</evidence>
<organism evidence="10 11">
    <name type="scientific">Hungatella hathewayi WAL-18680</name>
    <dbReference type="NCBI Taxonomy" id="742737"/>
    <lineage>
        <taxon>Bacteria</taxon>
        <taxon>Bacillati</taxon>
        <taxon>Bacillota</taxon>
        <taxon>Clostridia</taxon>
        <taxon>Lachnospirales</taxon>
        <taxon>Lachnospiraceae</taxon>
        <taxon>Hungatella</taxon>
    </lineage>
</organism>
<evidence type="ECO:0000256" key="3">
    <source>
        <dbReference type="ARBA" id="ARBA00021718"/>
    </source>
</evidence>
<dbReference type="EMBL" id="ADLN01000120">
    <property type="protein sequence ID" value="EHI57536.1"/>
    <property type="molecule type" value="Genomic_DNA"/>
</dbReference>
<feature type="transmembrane region" description="Helical" evidence="9">
    <location>
        <begin position="20"/>
        <end position="39"/>
    </location>
</feature>
<protein>
    <recommendedName>
        <fullName evidence="3 9">Flagellar biosynthetic protein FliQ</fullName>
    </recommendedName>
</protein>
<keyword evidence="6 9" id="KW-1133">Transmembrane helix</keyword>
<dbReference type="Proteomes" id="UP000005384">
    <property type="component" value="Unassembled WGS sequence"/>
</dbReference>
<name>G5IMB7_9FIRM</name>
<keyword evidence="10" id="KW-0966">Cell projection</keyword>
<gene>
    <name evidence="9" type="primary">fliQ</name>
    <name evidence="10" type="ORF">HMPREF9473_04645</name>
</gene>
<proteinExistence type="inferred from homology"/>
<dbReference type="Pfam" id="PF01313">
    <property type="entry name" value="Bac_export_3"/>
    <property type="match status" value="1"/>
</dbReference>
<comment type="similarity">
    <text evidence="2 9">Belongs to the FliQ/MopD/SpaQ family.</text>
</comment>